<dbReference type="Gene3D" id="1.10.486.10">
    <property type="entry name" value="PCRA, domain 4"/>
    <property type="match status" value="2"/>
</dbReference>
<dbReference type="SMART" id="SM00479">
    <property type="entry name" value="EXOIII"/>
    <property type="match status" value="1"/>
</dbReference>
<keyword evidence="2 10" id="KW-0547">Nucleotide-binding</keyword>
<dbReference type="InterPro" id="IPR006054">
    <property type="entry name" value="DnaQ"/>
</dbReference>
<dbReference type="EMBL" id="CP072648">
    <property type="protein sequence ID" value="QUW02029.1"/>
    <property type="molecule type" value="Genomic_DNA"/>
</dbReference>
<dbReference type="InterPro" id="IPR013986">
    <property type="entry name" value="DExx_box_DNA_helicase_dom_sf"/>
</dbReference>
<proteinExistence type="inferred from homology"/>
<evidence type="ECO:0000256" key="9">
    <source>
        <dbReference type="ARBA" id="ARBA00048988"/>
    </source>
</evidence>
<feature type="region of interest" description="Disordered" evidence="11">
    <location>
        <begin position="1032"/>
        <end position="1055"/>
    </location>
</feature>
<evidence type="ECO:0000256" key="11">
    <source>
        <dbReference type="SAM" id="MobiDB-lite"/>
    </source>
</evidence>
<dbReference type="PROSITE" id="PS51217">
    <property type="entry name" value="UVRD_HELICASE_CTER"/>
    <property type="match status" value="1"/>
</dbReference>
<evidence type="ECO:0000259" key="13">
    <source>
        <dbReference type="PROSITE" id="PS51217"/>
    </source>
</evidence>
<sequence length="1055" mass="116268">MDTQLSPEQRCAVEAPLQSCLVLAGPGTGKTRTLAHRAVYAVSALNVPPAAILAVTYTNKATEEMRDRLRRFLPDTAGHLTVGTFHGFCIQLLRQYPDKVGLPKHFGVADEKTQVEALLRLKPGIQPSNARTILGHFSQCRVGDRRRPTFAREQYAALRQDNPLFAEYEDYLRRNALIDFDDILLLTERLLDDADVLAVVRQRLQMILVDEFQDTDRAQYAILKRLALDLDPPTKARHNVIPVFAVADDDQSIFAWRGAHPENIHQFFTEFLGGQDAAVFRLETNYRCSGNIVAAANRLMRQSPRLFDKTPRAHHPPGEAVRLCSYVNAAEEIRGIAAEIRHAHYLGVPFSEMAVLYRYHKTGEALEAALLPMGIPCQVVRRVSVYEAPEVKRFLLLMRATLNPDDDLAVAELIGVLTDDATRRTFEQRCQPLKTAKQPLRHALWVALGDEDAGLRRAAGRVVSLLSLGKTYLDSAPCLSAWIAAVGAFFEPDAAQPPALTPPADDLHKGVNWLARLSEVGGALVVAASAPLHEKTATYLLTYTLAGQAGFQILPRSALGDALPKEKTVLLALDATAMQAALARWKFTAVITLGNQLGPLAQPARAHLRIATDTLPVSERGGQPSGFVVLWKLARAYLAHTLRPLFRDYTVVDLETTDKDPKRCDIVELAAVRVRDGNLTDASYSTLVHPTLEPISPGAQATHHITPEDVAGAPTFAEVAADFRNLIGNDLLVAHNGLAFDFPILKRRLREVGHTLDNPLFDTLLFARQLYAGHPTVKRFRLEDLAALHGIDTGTAHRALDDVKTLAGVFERLQADYNERRSATLGTDTLGILALAMLLEMDEAQAEASDLFQSGAAMWKTSGGGDLMRWLADDPAGSHALAVWRRRVGAAAGTPLSRPAMTLAALAKRYDDLPVREGMTGLLDFTRLFTAADTWRDCDAVTLMTIHAAKGLEFAYVWLPALEEPQRPNEFNGAPSKPSSDKEAKQLEEERRLLYVAVTRAERQLSLSWAAQRSAPDTGSLPQPTQRLRFLAELDCQETRFPPGEDGFVPRPDLT</sequence>
<keyword evidence="6" id="KW-0413">Isomerase</keyword>
<dbReference type="InterPro" id="IPR014017">
    <property type="entry name" value="DNA_helicase_UvrD-like_C"/>
</dbReference>
<comment type="catalytic activity">
    <reaction evidence="7">
        <text>Couples ATP hydrolysis with the unwinding of duplex DNA by translocating in the 3'-5' direction.</text>
        <dbReference type="EC" id="5.6.2.4"/>
    </reaction>
</comment>
<dbReference type="NCBIfam" id="TIGR00573">
    <property type="entry name" value="dnaq"/>
    <property type="match status" value="1"/>
</dbReference>
<evidence type="ECO:0000256" key="7">
    <source>
        <dbReference type="ARBA" id="ARBA00034617"/>
    </source>
</evidence>
<evidence type="ECO:0000313" key="14">
    <source>
        <dbReference type="EMBL" id="QUW02029.1"/>
    </source>
</evidence>
<evidence type="ECO:0000313" key="15">
    <source>
        <dbReference type="Proteomes" id="UP000676506"/>
    </source>
</evidence>
<dbReference type="RefSeq" id="WP_211427920.1">
    <property type="nucleotide sequence ID" value="NZ_CP072648.1"/>
</dbReference>
<keyword evidence="3 10" id="KW-0378">Hydrolase</keyword>
<dbReference type="Gene3D" id="3.30.420.10">
    <property type="entry name" value="Ribonuclease H-like superfamily/Ribonuclease H"/>
    <property type="match status" value="1"/>
</dbReference>
<feature type="domain" description="UvrD-like helicase ATP-binding" evidence="12">
    <location>
        <begin position="3"/>
        <end position="289"/>
    </location>
</feature>
<dbReference type="InterPro" id="IPR013520">
    <property type="entry name" value="Ribonucl_H"/>
</dbReference>
<organism evidence="14 15">
    <name type="scientific">Chloracidobacterium validum</name>
    <dbReference type="NCBI Taxonomy" id="2821543"/>
    <lineage>
        <taxon>Bacteria</taxon>
        <taxon>Pseudomonadati</taxon>
        <taxon>Acidobacteriota</taxon>
        <taxon>Terriglobia</taxon>
        <taxon>Terriglobales</taxon>
        <taxon>Acidobacteriaceae</taxon>
        <taxon>Chloracidobacterium</taxon>
    </lineage>
</organism>
<dbReference type="Pfam" id="PF13361">
    <property type="entry name" value="UvrD_C"/>
    <property type="match status" value="2"/>
</dbReference>
<evidence type="ECO:0000256" key="8">
    <source>
        <dbReference type="ARBA" id="ARBA00034808"/>
    </source>
</evidence>
<feature type="domain" description="UvrD-like helicase C-terminal" evidence="13">
    <location>
        <begin position="290"/>
        <end position="951"/>
    </location>
</feature>
<dbReference type="SUPFAM" id="SSF53098">
    <property type="entry name" value="Ribonuclease H-like"/>
    <property type="match status" value="1"/>
</dbReference>
<dbReference type="EC" id="5.6.2.4" evidence="8"/>
<accession>A0ABX8B5U9</accession>
<dbReference type="PANTHER" id="PTHR11070">
    <property type="entry name" value="UVRD / RECB / PCRA DNA HELICASE FAMILY MEMBER"/>
    <property type="match status" value="1"/>
</dbReference>
<evidence type="ECO:0000256" key="10">
    <source>
        <dbReference type="PROSITE-ProRule" id="PRU00560"/>
    </source>
</evidence>
<dbReference type="InterPro" id="IPR027417">
    <property type="entry name" value="P-loop_NTPase"/>
</dbReference>
<comment type="similarity">
    <text evidence="1">Belongs to the helicase family. UvrD subfamily.</text>
</comment>
<evidence type="ECO:0000256" key="4">
    <source>
        <dbReference type="ARBA" id="ARBA00022806"/>
    </source>
</evidence>
<dbReference type="InterPro" id="IPR000212">
    <property type="entry name" value="DNA_helicase_UvrD/REP"/>
</dbReference>
<evidence type="ECO:0000259" key="12">
    <source>
        <dbReference type="PROSITE" id="PS51198"/>
    </source>
</evidence>
<dbReference type="CDD" id="cd17932">
    <property type="entry name" value="DEXQc_UvrD"/>
    <property type="match status" value="1"/>
</dbReference>
<dbReference type="InterPro" id="IPR012337">
    <property type="entry name" value="RNaseH-like_sf"/>
</dbReference>
<dbReference type="PROSITE" id="PS51198">
    <property type="entry name" value="UVRD_HELICASE_ATP_BIND"/>
    <property type="match status" value="1"/>
</dbReference>
<dbReference type="InterPro" id="IPR014016">
    <property type="entry name" value="UvrD-like_ATP-bd"/>
</dbReference>
<dbReference type="CDD" id="cd06127">
    <property type="entry name" value="DEDDh"/>
    <property type="match status" value="1"/>
</dbReference>
<dbReference type="Pfam" id="PF00580">
    <property type="entry name" value="UvrD-helicase"/>
    <property type="match status" value="1"/>
</dbReference>
<comment type="catalytic activity">
    <reaction evidence="9">
        <text>ATP + H2O = ADP + phosphate + H(+)</text>
        <dbReference type="Rhea" id="RHEA:13065"/>
        <dbReference type="ChEBI" id="CHEBI:15377"/>
        <dbReference type="ChEBI" id="CHEBI:15378"/>
        <dbReference type="ChEBI" id="CHEBI:30616"/>
        <dbReference type="ChEBI" id="CHEBI:43474"/>
        <dbReference type="ChEBI" id="CHEBI:456216"/>
        <dbReference type="EC" id="5.6.2.4"/>
    </reaction>
</comment>
<reference evidence="14 15" key="1">
    <citation type="submission" date="2021-03" db="EMBL/GenBank/DDBJ databases">
        <title>Genomic and phenotypic characterization of Chloracidobacterium isolates provides evidence for multiple species.</title>
        <authorList>
            <person name="Saini M.K."/>
            <person name="Costas A.M.G."/>
            <person name="Tank M."/>
            <person name="Bryant D.A."/>
        </authorList>
    </citation>
    <scope>NUCLEOTIDE SEQUENCE [LARGE SCALE GENOMIC DNA]</scope>
    <source>
        <strain evidence="14 15">BV2-C</strain>
    </source>
</reference>
<dbReference type="PANTHER" id="PTHR11070:SF65">
    <property type="entry name" value="DNA 3'-5' HELICASE"/>
    <property type="match status" value="1"/>
</dbReference>
<dbReference type="CDD" id="cd18807">
    <property type="entry name" value="SF1_C_UvrD"/>
    <property type="match status" value="1"/>
</dbReference>
<dbReference type="Gene3D" id="1.10.10.160">
    <property type="match status" value="1"/>
</dbReference>
<protein>
    <recommendedName>
        <fullName evidence="8">DNA 3'-5' helicase</fullName>
        <ecNumber evidence="8">5.6.2.4</ecNumber>
    </recommendedName>
</protein>
<dbReference type="Proteomes" id="UP000676506">
    <property type="component" value="Chromosome 1"/>
</dbReference>
<keyword evidence="5 10" id="KW-0067">ATP-binding</keyword>
<feature type="binding site" evidence="10">
    <location>
        <begin position="24"/>
        <end position="31"/>
    </location>
    <ligand>
        <name>ATP</name>
        <dbReference type="ChEBI" id="CHEBI:30616"/>
    </ligand>
</feature>
<evidence type="ECO:0000256" key="5">
    <source>
        <dbReference type="ARBA" id="ARBA00022840"/>
    </source>
</evidence>
<evidence type="ECO:0000256" key="6">
    <source>
        <dbReference type="ARBA" id="ARBA00023235"/>
    </source>
</evidence>
<keyword evidence="4 10" id="KW-0347">Helicase</keyword>
<evidence type="ECO:0000256" key="1">
    <source>
        <dbReference type="ARBA" id="ARBA00009922"/>
    </source>
</evidence>
<name>A0ABX8B5U9_9BACT</name>
<gene>
    <name evidence="14" type="ORF">J8C06_06540</name>
</gene>
<evidence type="ECO:0000256" key="2">
    <source>
        <dbReference type="ARBA" id="ARBA00022741"/>
    </source>
</evidence>
<dbReference type="Gene3D" id="3.40.50.300">
    <property type="entry name" value="P-loop containing nucleotide triphosphate hydrolases"/>
    <property type="match status" value="3"/>
</dbReference>
<keyword evidence="15" id="KW-1185">Reference proteome</keyword>
<dbReference type="SUPFAM" id="SSF52540">
    <property type="entry name" value="P-loop containing nucleoside triphosphate hydrolases"/>
    <property type="match status" value="2"/>
</dbReference>
<evidence type="ECO:0000256" key="3">
    <source>
        <dbReference type="ARBA" id="ARBA00022801"/>
    </source>
</evidence>
<dbReference type="Pfam" id="PF00929">
    <property type="entry name" value="RNase_T"/>
    <property type="match status" value="1"/>
</dbReference>
<dbReference type="InterPro" id="IPR036397">
    <property type="entry name" value="RNaseH_sf"/>
</dbReference>